<name>A0A6A5HNX9_CAERE</name>
<protein>
    <recommendedName>
        <fullName evidence="1">F-box domain-containing protein</fullName>
    </recommendedName>
</protein>
<dbReference type="EMBL" id="WUAV01000001">
    <property type="protein sequence ID" value="KAF1768931.1"/>
    <property type="molecule type" value="Genomic_DNA"/>
</dbReference>
<dbReference type="CTD" id="9823352"/>
<dbReference type="KEGG" id="crq:GCK72_000744"/>
<dbReference type="AlphaFoldDB" id="A0A6A5HNX9"/>
<dbReference type="InterPro" id="IPR001810">
    <property type="entry name" value="F-box_dom"/>
</dbReference>
<dbReference type="PANTHER" id="PTHR21503">
    <property type="entry name" value="F-BOX-CONTAINING HYPOTHETICAL PROTEIN C.ELEGANS"/>
    <property type="match status" value="1"/>
</dbReference>
<evidence type="ECO:0000313" key="2">
    <source>
        <dbReference type="EMBL" id="KAF1768931.1"/>
    </source>
</evidence>
<dbReference type="GeneID" id="9823352"/>
<dbReference type="Proteomes" id="UP000483820">
    <property type="component" value="Chromosome I"/>
</dbReference>
<organism evidence="2 3">
    <name type="scientific">Caenorhabditis remanei</name>
    <name type="common">Caenorhabditis vulgaris</name>
    <dbReference type="NCBI Taxonomy" id="31234"/>
    <lineage>
        <taxon>Eukaryota</taxon>
        <taxon>Metazoa</taxon>
        <taxon>Ecdysozoa</taxon>
        <taxon>Nematoda</taxon>
        <taxon>Chromadorea</taxon>
        <taxon>Rhabditida</taxon>
        <taxon>Rhabditina</taxon>
        <taxon>Rhabditomorpha</taxon>
        <taxon>Rhabditoidea</taxon>
        <taxon>Rhabditidae</taxon>
        <taxon>Peloderinae</taxon>
        <taxon>Caenorhabditis</taxon>
    </lineage>
</organism>
<evidence type="ECO:0000259" key="1">
    <source>
        <dbReference type="Pfam" id="PF00646"/>
    </source>
</evidence>
<dbReference type="Pfam" id="PF00646">
    <property type="entry name" value="F-box"/>
    <property type="match status" value="1"/>
</dbReference>
<feature type="domain" description="F-box" evidence="1">
    <location>
        <begin position="5"/>
        <end position="39"/>
    </location>
</feature>
<reference evidence="2 3" key="1">
    <citation type="submission" date="2019-12" db="EMBL/GenBank/DDBJ databases">
        <title>Chromosome-level assembly of the Caenorhabditis remanei genome.</title>
        <authorList>
            <person name="Teterina A.A."/>
            <person name="Willis J.H."/>
            <person name="Phillips P.C."/>
        </authorList>
    </citation>
    <scope>NUCLEOTIDE SEQUENCE [LARGE SCALE GENOMIC DNA]</scope>
    <source>
        <strain evidence="2 3">PX506</strain>
        <tissue evidence="2">Whole organism</tissue>
    </source>
</reference>
<proteinExistence type="predicted"/>
<gene>
    <name evidence="2" type="ORF">GCK72_000744</name>
</gene>
<evidence type="ECO:0000313" key="3">
    <source>
        <dbReference type="Proteomes" id="UP000483820"/>
    </source>
</evidence>
<accession>A0A6A5HNX9</accession>
<dbReference type="RefSeq" id="XP_053591300.1">
    <property type="nucleotide sequence ID" value="XM_053722655.1"/>
</dbReference>
<sequence>MPIPLLRFPYVVQKEIFKSMEYCEVFIMSLCSKQIKYFVIRAKRRVPKIWYVVFPSRNLIAVEEESGQVETVIAIVETPELNEMKSTMELKIGEHFKGYGTMKTIKSKCNHECCLVHLPETDGTLTNALYEHVKSLYRYTEPCGLEVHVKTFTKVVPIYENVNRIYVRGETFLDRKDMDTLLAKYPNVTNLMIEPTTNWELMDTSKSSLKIENVHMSYTGRFGASFLSKFTGRNISFSEAVFTEAELNQFIGRWMRSEAYHNLETANLGLTPPDNGLNTDLVFDQLETEAFDPTKRPQWYQFSNKLFNMVFLPIDFSGDNCFDVIRESDGKRASILFDVNVSIIVFTFLVWN</sequence>
<dbReference type="PANTHER" id="PTHR21503:SF8">
    <property type="entry name" value="F-BOX ASSOCIATED DOMAIN-CONTAINING PROTEIN-RELATED"/>
    <property type="match status" value="1"/>
</dbReference>
<comment type="caution">
    <text evidence="2">The sequence shown here is derived from an EMBL/GenBank/DDBJ whole genome shotgun (WGS) entry which is preliminary data.</text>
</comment>